<dbReference type="PANTHER" id="PTHR35149">
    <property type="entry name" value="SLL5132 PROTEIN"/>
    <property type="match status" value="1"/>
</dbReference>
<proteinExistence type="predicted"/>
<organism evidence="2 3">
    <name type="scientific">Flavobacterium potami</name>
    <dbReference type="NCBI Taxonomy" id="2872310"/>
    <lineage>
        <taxon>Bacteria</taxon>
        <taxon>Pseudomonadati</taxon>
        <taxon>Bacteroidota</taxon>
        <taxon>Flavobacteriia</taxon>
        <taxon>Flavobacteriales</taxon>
        <taxon>Flavobacteriaceae</taxon>
        <taxon>Flavobacterium</taxon>
    </lineage>
</organism>
<dbReference type="RefSeq" id="WP_223705980.1">
    <property type="nucleotide sequence ID" value="NZ_JAINUY010000003.1"/>
</dbReference>
<keyword evidence="3" id="KW-1185">Reference proteome</keyword>
<dbReference type="AlphaFoldDB" id="A0A9X1H9R2"/>
<evidence type="ECO:0000313" key="3">
    <source>
        <dbReference type="Proteomes" id="UP001139366"/>
    </source>
</evidence>
<evidence type="ECO:0000313" key="2">
    <source>
        <dbReference type="EMBL" id="MBZ4035354.1"/>
    </source>
</evidence>
<dbReference type="Proteomes" id="UP001139366">
    <property type="component" value="Unassembled WGS sequence"/>
</dbReference>
<sequence>MESKIALKSISELLNETFFIPSFQRGYRWTSEEVKDLLDDLLEFYYKDKFKEEFYCLQPVVVTPSKLGYSVIDGQQRLTTIFIILTFLGDLLSILEKKKFTLEFETRKDSELFLQKIDKEKGNNNIDYFHICQALQTVEKWFASKDGSVRLNILNTLINESGNNVQVIWYEVPNTNQNEAIEIFTRLNMGKIPLSNAELIKALFLRRGNFEGEEETKRLRQLEIAGEWDRMEYALRDDEFWYFLNDGKNKYDNRIELIFDLMSDNITSQGEIKNIDDKHFTFRYFNNLFTIESDIESIWKDIKQYYQTFRQWFENHRYYHLVGYLITVGVSIQEIKTETESLSKIELVAWLKDKIRKQINCTIEDLTYHDDKPLLRKVLLLFNILTILNNKKTNSRFQFGRYKNDNWDIEHIHAAQSEMPEASNHQTEWLEEFVRFSSNEAQVTKARKYLNTPSKNRETKFEDLYREIVSAYSESGKPEDINDLSNLTLLDAGTNRGFKNAIFPIKRKSIINKDINGTFVPICTKNVFLKYYSPEIGQMSFWGKDDRDAYKKNVVDTLTTFLNI</sequence>
<evidence type="ECO:0000259" key="1">
    <source>
        <dbReference type="Pfam" id="PF03235"/>
    </source>
</evidence>
<feature type="domain" description="GmrSD restriction endonucleases N-terminal" evidence="1">
    <location>
        <begin position="11"/>
        <end position="205"/>
    </location>
</feature>
<name>A0A9X1H9R2_9FLAO</name>
<gene>
    <name evidence="2" type="ORF">K6T82_11300</name>
</gene>
<protein>
    <submittedName>
        <fullName evidence="2">DUF262 domain-containing protein</fullName>
    </submittedName>
</protein>
<dbReference type="EMBL" id="JAINUY010000003">
    <property type="protein sequence ID" value="MBZ4035354.1"/>
    <property type="molecule type" value="Genomic_DNA"/>
</dbReference>
<comment type="caution">
    <text evidence="2">The sequence shown here is derived from an EMBL/GenBank/DDBJ whole genome shotgun (WGS) entry which is preliminary data.</text>
</comment>
<accession>A0A9X1H9R2</accession>
<dbReference type="PANTHER" id="PTHR35149:SF1">
    <property type="entry name" value="DUF5655 DOMAIN-CONTAINING PROTEIN"/>
    <property type="match status" value="1"/>
</dbReference>
<dbReference type="InterPro" id="IPR004919">
    <property type="entry name" value="GmrSD_N"/>
</dbReference>
<reference evidence="2 3" key="1">
    <citation type="journal article" date="2023" name="Antonie Van Leeuwenhoek">
        <title>Flavobacterium potami sp. nov., a multi-metal resistance genes harbouring bacterium isolated from shallow river silt.</title>
        <authorList>
            <person name="Li S."/>
            <person name="Mao S."/>
            <person name="Mu W."/>
            <person name="Guo B."/>
            <person name="Li C."/>
            <person name="Zhu Q."/>
            <person name="Hou X."/>
            <person name="Zhao Y."/>
            <person name="Wei S."/>
            <person name="Liu H."/>
            <person name="Liu A."/>
        </authorList>
    </citation>
    <scope>NUCLEOTIDE SEQUENCE [LARGE SCALE GENOMIC DNA]</scope>
    <source>
        <strain evidence="2 3">17A</strain>
    </source>
</reference>
<dbReference type="Pfam" id="PF03235">
    <property type="entry name" value="GmrSD_N"/>
    <property type="match status" value="1"/>
</dbReference>